<gene>
    <name evidence="15" type="primary">CLA1</name>
    <name evidence="15" type="ORF">CVIRNUC_005132</name>
</gene>
<dbReference type="GO" id="GO:0016114">
    <property type="term" value="P:terpenoid biosynthetic process"/>
    <property type="evidence" value="ECO:0007669"/>
    <property type="project" value="InterPro"/>
</dbReference>
<dbReference type="InterPro" id="IPR049557">
    <property type="entry name" value="Transketolase_CS"/>
</dbReference>
<comment type="cofactor">
    <cofactor evidence="2">
        <name>thiamine diphosphate</name>
        <dbReference type="ChEBI" id="CHEBI:58937"/>
    </cofactor>
</comment>
<evidence type="ECO:0000256" key="10">
    <source>
        <dbReference type="ARBA" id="ARBA00022977"/>
    </source>
</evidence>
<evidence type="ECO:0000256" key="8">
    <source>
        <dbReference type="ARBA" id="ARBA00022723"/>
    </source>
</evidence>
<evidence type="ECO:0000313" key="16">
    <source>
        <dbReference type="Proteomes" id="UP001314263"/>
    </source>
</evidence>
<evidence type="ECO:0000256" key="3">
    <source>
        <dbReference type="ARBA" id="ARBA00004980"/>
    </source>
</evidence>
<dbReference type="PANTHER" id="PTHR43322">
    <property type="entry name" value="1-D-DEOXYXYLULOSE 5-PHOSPHATE SYNTHASE-RELATED"/>
    <property type="match status" value="1"/>
</dbReference>
<dbReference type="SMART" id="SM00861">
    <property type="entry name" value="Transket_pyr"/>
    <property type="match status" value="1"/>
</dbReference>
<evidence type="ECO:0000256" key="12">
    <source>
        <dbReference type="ARBA" id="ARBA00023229"/>
    </source>
</evidence>
<accession>A0AAV1I7N4</accession>
<keyword evidence="8" id="KW-0479">Metal-binding</keyword>
<evidence type="ECO:0000313" key="15">
    <source>
        <dbReference type="EMBL" id="CAK0780665.1"/>
    </source>
</evidence>
<keyword evidence="16" id="KW-1185">Reference proteome</keyword>
<dbReference type="PANTHER" id="PTHR43322:SF5">
    <property type="entry name" value="1-DEOXY-D-XYLULOSE-5-PHOSPHATE SYNTHASE, CHLOROPLASTIC"/>
    <property type="match status" value="1"/>
</dbReference>
<dbReference type="Pfam" id="PF02780">
    <property type="entry name" value="Transketolase_C"/>
    <property type="match status" value="1"/>
</dbReference>
<dbReference type="NCBIfam" id="TIGR00204">
    <property type="entry name" value="dxs"/>
    <property type="match status" value="1"/>
</dbReference>
<comment type="subunit">
    <text evidence="5">Homodimer.</text>
</comment>
<feature type="compositionally biased region" description="Low complexity" evidence="13">
    <location>
        <begin position="65"/>
        <end position="74"/>
    </location>
</feature>
<keyword evidence="9" id="KW-0460">Magnesium</keyword>
<dbReference type="InterPro" id="IPR009014">
    <property type="entry name" value="Transketo_C/PFOR_II"/>
</dbReference>
<dbReference type="FunFam" id="3.40.50.920:FF:000002">
    <property type="entry name" value="1-deoxy-D-xylulose-5-phosphate synthase"/>
    <property type="match status" value="1"/>
</dbReference>
<evidence type="ECO:0000259" key="14">
    <source>
        <dbReference type="SMART" id="SM00861"/>
    </source>
</evidence>
<evidence type="ECO:0000256" key="6">
    <source>
        <dbReference type="ARBA" id="ARBA00013150"/>
    </source>
</evidence>
<proteinExistence type="inferred from homology"/>
<dbReference type="GO" id="GO:0019288">
    <property type="term" value="P:isopentenyl diphosphate biosynthetic process, methylerythritol 4-phosphate pathway"/>
    <property type="evidence" value="ECO:0007669"/>
    <property type="project" value="UniProtKB-ARBA"/>
</dbReference>
<keyword evidence="7" id="KW-0808">Transferase</keyword>
<dbReference type="CDD" id="cd07033">
    <property type="entry name" value="TPP_PYR_DXS_TK_like"/>
    <property type="match status" value="1"/>
</dbReference>
<sequence>MLGTGSLSGSGLDHSNLAARQGTGMHASACPGSFTGFRKSCPAPRASDAISEKARVRRTVRRGVRAQQQQQQAASELEPGWDKLSSDDFDTWMDNGGPPTPLLDTVNFPVHLKNFNLSQLRQLCKELRSDIVHTVSKTGGHLGASLGVVELTVALHYVFNTPDDKIVWDVGHQAYGHKILTGRRSRMPTIRQTGGLSGFTKRDESEYDPFGAGHSSTSISAALGMAVARDFKGRKNHCVAVIGDGAITGGMAYEAMNHAGFLDKNMIVVLNDNQQVSLPTQYNGKTQDPVGALSGALARLQASRPLRELREIAKGVTKQLPEPVQEATAKIDEYARGMISGSGSTLFEELGLYYIGPIDGHNLDLIIAMLQEVKSTETVGPVLIHIITEKGHGYEPAVSASDKMHGVAKYDILTGKQSKPKATAGSYTNYFADALIAEAELDSRVLGIHAAMGGGTGMNRFEQRFPERTFDVGIAEQHAVTFAAGLAAEGMAPMCAIYSSFLQRGYDQIVHDVVLQKLPVRFAMDRAGLVGADGATHSGFADVTYMGVLPNMIMMAPSNEAELCNAVATAIAIDDQPSCFRFPRGNGIGADFAQNGVAKNHKGTPWEIGKGVVRRGGKDVALVAYGTMANNALAAAEMLAKSGVTATVADMRFCKPLDMRLLRQMAKEHPIMITVEENGIGGFGSHVMHNLALEGLLDGGLKFRPMTLPDRFIEHGGQGDQLAEAGLSASHIAATALTLLGRKKDSVALLENGWTVRA</sequence>
<evidence type="ECO:0000256" key="7">
    <source>
        <dbReference type="ARBA" id="ARBA00022679"/>
    </source>
</evidence>
<dbReference type="NCBIfam" id="NF003933">
    <property type="entry name" value="PRK05444.2-2"/>
    <property type="match status" value="1"/>
</dbReference>
<dbReference type="FunFam" id="3.40.50.970:FF:000005">
    <property type="entry name" value="1-deoxy-D-xylulose-5-phosphate synthase"/>
    <property type="match status" value="1"/>
</dbReference>
<dbReference type="Pfam" id="PF13292">
    <property type="entry name" value="DXP_synthase_N"/>
    <property type="match status" value="1"/>
</dbReference>
<dbReference type="GO" id="GO:0009228">
    <property type="term" value="P:thiamine biosynthetic process"/>
    <property type="evidence" value="ECO:0007669"/>
    <property type="project" value="UniProtKB-KW"/>
</dbReference>
<evidence type="ECO:0000256" key="11">
    <source>
        <dbReference type="ARBA" id="ARBA00023052"/>
    </source>
</evidence>
<feature type="region of interest" description="Disordered" evidence="13">
    <location>
        <begin position="40"/>
        <end position="82"/>
    </location>
</feature>
<dbReference type="InterPro" id="IPR029061">
    <property type="entry name" value="THDP-binding"/>
</dbReference>
<comment type="cofactor">
    <cofactor evidence="1">
        <name>Mg(2+)</name>
        <dbReference type="ChEBI" id="CHEBI:18420"/>
    </cofactor>
</comment>
<comment type="pathway">
    <text evidence="3">Metabolic intermediate biosynthesis; 1-deoxy-D-xylulose 5-phosphate biosynthesis; 1-deoxy-D-xylulose 5-phosphate from D-glyceraldehyde 3-phosphate and pyruvate: step 1/1.</text>
</comment>
<dbReference type="AlphaFoldDB" id="A0AAV1I7N4"/>
<evidence type="ECO:0000256" key="1">
    <source>
        <dbReference type="ARBA" id="ARBA00001946"/>
    </source>
</evidence>
<dbReference type="HAMAP" id="MF_00315">
    <property type="entry name" value="DXP_synth"/>
    <property type="match status" value="1"/>
</dbReference>
<evidence type="ECO:0000256" key="9">
    <source>
        <dbReference type="ARBA" id="ARBA00022842"/>
    </source>
</evidence>
<reference evidence="15 16" key="1">
    <citation type="submission" date="2023-10" db="EMBL/GenBank/DDBJ databases">
        <authorList>
            <person name="Maclean D."/>
            <person name="Macfadyen A."/>
        </authorList>
    </citation>
    <scope>NUCLEOTIDE SEQUENCE [LARGE SCALE GENOMIC DNA]</scope>
</reference>
<organism evidence="15 16">
    <name type="scientific">Coccomyxa viridis</name>
    <dbReference type="NCBI Taxonomy" id="1274662"/>
    <lineage>
        <taxon>Eukaryota</taxon>
        <taxon>Viridiplantae</taxon>
        <taxon>Chlorophyta</taxon>
        <taxon>core chlorophytes</taxon>
        <taxon>Trebouxiophyceae</taxon>
        <taxon>Trebouxiophyceae incertae sedis</taxon>
        <taxon>Coccomyxaceae</taxon>
        <taxon>Coccomyxa</taxon>
    </lineage>
</organism>
<dbReference type="Pfam" id="PF02779">
    <property type="entry name" value="Transket_pyr"/>
    <property type="match status" value="1"/>
</dbReference>
<dbReference type="EC" id="2.2.1.7" evidence="6"/>
<evidence type="ECO:0000256" key="5">
    <source>
        <dbReference type="ARBA" id="ARBA00011738"/>
    </source>
</evidence>
<dbReference type="GO" id="GO:0008661">
    <property type="term" value="F:1-deoxy-D-xylulose-5-phosphate synthase activity"/>
    <property type="evidence" value="ECO:0007669"/>
    <property type="project" value="UniProtKB-EC"/>
</dbReference>
<dbReference type="Gene3D" id="3.40.50.970">
    <property type="match status" value="2"/>
</dbReference>
<dbReference type="InterPro" id="IPR005477">
    <property type="entry name" value="Dxylulose-5-P_synthase"/>
</dbReference>
<keyword evidence="12" id="KW-0414">Isoprene biosynthesis</keyword>
<feature type="compositionally biased region" description="Basic residues" evidence="13">
    <location>
        <begin position="55"/>
        <end position="64"/>
    </location>
</feature>
<protein>
    <recommendedName>
        <fullName evidence="6">1-deoxy-D-xylulose-5-phosphate synthase</fullName>
        <ecNumber evidence="6">2.2.1.7</ecNumber>
    </recommendedName>
</protein>
<dbReference type="InterPro" id="IPR033248">
    <property type="entry name" value="Transketolase_C"/>
</dbReference>
<dbReference type="Gene3D" id="3.40.50.920">
    <property type="match status" value="1"/>
</dbReference>
<keyword evidence="11" id="KW-0786">Thiamine pyrophosphate</keyword>
<name>A0AAV1I7N4_9CHLO</name>
<dbReference type="SUPFAM" id="SSF52922">
    <property type="entry name" value="TK C-terminal domain-like"/>
    <property type="match status" value="1"/>
</dbReference>
<dbReference type="Proteomes" id="UP001314263">
    <property type="component" value="Unassembled WGS sequence"/>
</dbReference>
<feature type="domain" description="Transketolase-like pyrimidine-binding" evidence="14">
    <location>
        <begin position="425"/>
        <end position="590"/>
    </location>
</feature>
<comment type="similarity">
    <text evidence="4">Belongs to the transketolase family. DXPS subfamily.</text>
</comment>
<evidence type="ECO:0000256" key="13">
    <source>
        <dbReference type="SAM" id="MobiDB-lite"/>
    </source>
</evidence>
<keyword evidence="10" id="KW-0784">Thiamine biosynthesis</keyword>
<dbReference type="PROSITE" id="PS00801">
    <property type="entry name" value="TRANSKETOLASE_1"/>
    <property type="match status" value="1"/>
</dbReference>
<dbReference type="GO" id="GO:0046872">
    <property type="term" value="F:metal ion binding"/>
    <property type="evidence" value="ECO:0007669"/>
    <property type="project" value="UniProtKB-KW"/>
</dbReference>
<comment type="caution">
    <text evidence="15">The sequence shown here is derived from an EMBL/GenBank/DDBJ whole genome shotgun (WGS) entry which is preliminary data.</text>
</comment>
<dbReference type="CDD" id="cd02007">
    <property type="entry name" value="TPP_DXS"/>
    <property type="match status" value="1"/>
</dbReference>
<dbReference type="InterPro" id="IPR005475">
    <property type="entry name" value="Transketolase-like_Pyr-bd"/>
</dbReference>
<dbReference type="SUPFAM" id="SSF52518">
    <property type="entry name" value="Thiamin diphosphate-binding fold (THDP-binding)"/>
    <property type="match status" value="2"/>
</dbReference>
<evidence type="ECO:0000256" key="2">
    <source>
        <dbReference type="ARBA" id="ARBA00001964"/>
    </source>
</evidence>
<dbReference type="EMBL" id="CAUYUE010000006">
    <property type="protein sequence ID" value="CAK0780665.1"/>
    <property type="molecule type" value="Genomic_DNA"/>
</dbReference>
<evidence type="ECO:0000256" key="4">
    <source>
        <dbReference type="ARBA" id="ARBA00011081"/>
    </source>
</evidence>